<accession>A0A3E0JX37</accession>
<gene>
    <name evidence="1" type="ORF">C6P37_16130</name>
</gene>
<protein>
    <submittedName>
        <fullName evidence="1">Uncharacterized protein</fullName>
    </submittedName>
</protein>
<organism evidence="1 2">
    <name type="scientific">Caldibacillus debilis</name>
    <dbReference type="NCBI Taxonomy" id="301148"/>
    <lineage>
        <taxon>Bacteria</taxon>
        <taxon>Bacillati</taxon>
        <taxon>Bacillota</taxon>
        <taxon>Bacilli</taxon>
        <taxon>Bacillales</taxon>
        <taxon>Bacillaceae</taxon>
        <taxon>Caldibacillus</taxon>
    </lineage>
</organism>
<dbReference type="Proteomes" id="UP000257014">
    <property type="component" value="Unassembled WGS sequence"/>
</dbReference>
<evidence type="ECO:0000313" key="1">
    <source>
        <dbReference type="EMBL" id="REJ24376.1"/>
    </source>
</evidence>
<dbReference type="EMBL" id="QEWE01000039">
    <property type="protein sequence ID" value="REJ24376.1"/>
    <property type="molecule type" value="Genomic_DNA"/>
</dbReference>
<comment type="caution">
    <text evidence="1">The sequence shown here is derived from an EMBL/GenBank/DDBJ whole genome shotgun (WGS) entry which is preliminary data.</text>
</comment>
<reference evidence="1 2" key="1">
    <citation type="submission" date="2018-03" db="EMBL/GenBank/DDBJ databases">
        <authorList>
            <person name="Keele B.F."/>
        </authorList>
    </citation>
    <scope>NUCLEOTIDE SEQUENCE [LARGE SCALE GENOMIC DNA]</scope>
    <source>
        <strain evidence="1">ZCTH4_d</strain>
    </source>
</reference>
<evidence type="ECO:0000313" key="2">
    <source>
        <dbReference type="Proteomes" id="UP000257014"/>
    </source>
</evidence>
<sequence length="80" mass="8857">MSFFAISAADDPAGSSPFLPVIFFIPESACSGDAVYFFQARAFRCPSSAYHKFICRPDTTFLPNVFSPRVVSEFFRMKGG</sequence>
<dbReference type="AlphaFoldDB" id="A0A3E0JX37"/>
<name>A0A3E0JX37_9BACI</name>
<proteinExistence type="predicted"/>